<comment type="subcellular location">
    <subcellularLocation>
        <location evidence="1">Nucleus inner membrane</location>
    </subcellularLocation>
</comment>
<dbReference type="InterPro" id="IPR045119">
    <property type="entry name" value="SUN1-5"/>
</dbReference>
<sequence>MENHATHSKQATVLRSYSTSTYCREGFVEWMWGWLARKHQLVLHSHSRLQMGQCWPFEGDKGQLHVQLAQRIHISHITLGHITPMQSPFGETTTAPKNFSVYGMKTPDGEEKLLGRFFYDNQGSSFQTFVLPEQSSEGFAHVRLKVETNWGNTEYTCVYNFRVHGTPSERTVHIEVRSNLCPQQGSTEGVHSRGLQEGSTAGVYRRGPQQGSTGGVHSRDLQKGSTAGIYRRGPQQGSTGGVHSRGLQEGSTAGVYSRGPQQAVAEAPSCGQVLPETVVWCVRRGEFLLRWEAAVASYSIAVTDTRLWRPERERGGEATTMRRGLGVSHYSVVGEERVCVFLWRDSSSVLGDQCVPADCERIASTPDEWGDGRELFQWGGTDEASAPGQTAGLRVPLSWEGGSVLHPGRGPGARDGQTDCVDV</sequence>
<proteinExistence type="predicted"/>
<feature type="domain" description="SUN" evidence="6">
    <location>
        <begin position="1"/>
        <end position="168"/>
    </location>
</feature>
<evidence type="ECO:0000256" key="2">
    <source>
        <dbReference type="ARBA" id="ARBA00022692"/>
    </source>
</evidence>
<accession>A0AAV2JN64</accession>
<dbReference type="AlphaFoldDB" id="A0AAV2JN64"/>
<dbReference type="Gene3D" id="2.60.120.260">
    <property type="entry name" value="Galactose-binding domain-like"/>
    <property type="match status" value="1"/>
</dbReference>
<feature type="region of interest" description="Disordered" evidence="5">
    <location>
        <begin position="182"/>
        <end position="255"/>
    </location>
</feature>
<dbReference type="EMBL" id="OZ035835">
    <property type="protein sequence ID" value="CAL1577062.1"/>
    <property type="molecule type" value="Genomic_DNA"/>
</dbReference>
<keyword evidence="4" id="KW-0472">Membrane</keyword>
<evidence type="ECO:0000313" key="7">
    <source>
        <dbReference type="EMBL" id="CAL1577062.1"/>
    </source>
</evidence>
<keyword evidence="3" id="KW-1133">Transmembrane helix</keyword>
<evidence type="ECO:0000256" key="5">
    <source>
        <dbReference type="SAM" id="MobiDB-lite"/>
    </source>
</evidence>
<dbReference type="GO" id="GO:0005637">
    <property type="term" value="C:nuclear inner membrane"/>
    <property type="evidence" value="ECO:0007669"/>
    <property type="project" value="UniProtKB-SubCell"/>
</dbReference>
<protein>
    <recommendedName>
        <fullName evidence="6">SUN domain-containing protein</fullName>
    </recommendedName>
</protein>
<keyword evidence="2" id="KW-0812">Transmembrane</keyword>
<feature type="region of interest" description="Disordered" evidence="5">
    <location>
        <begin position="401"/>
        <end position="423"/>
    </location>
</feature>
<dbReference type="Pfam" id="PF07738">
    <property type="entry name" value="Sad1_UNC"/>
    <property type="match status" value="1"/>
</dbReference>
<dbReference type="PROSITE" id="PS51469">
    <property type="entry name" value="SUN"/>
    <property type="match status" value="1"/>
</dbReference>
<dbReference type="PANTHER" id="PTHR12911">
    <property type="entry name" value="SAD1/UNC-84-LIKE PROTEIN-RELATED"/>
    <property type="match status" value="1"/>
</dbReference>
<dbReference type="InterPro" id="IPR012919">
    <property type="entry name" value="SUN_dom"/>
</dbReference>
<dbReference type="Proteomes" id="UP001497482">
    <property type="component" value="Chromosome 13"/>
</dbReference>
<keyword evidence="8" id="KW-1185">Reference proteome</keyword>
<name>A0AAV2JN64_KNICA</name>
<dbReference type="GO" id="GO:0043495">
    <property type="term" value="F:protein-membrane adaptor activity"/>
    <property type="evidence" value="ECO:0007669"/>
    <property type="project" value="TreeGrafter"/>
</dbReference>
<dbReference type="PANTHER" id="PTHR12911:SF8">
    <property type="entry name" value="KLAROID PROTEIN-RELATED"/>
    <property type="match status" value="1"/>
</dbReference>
<organism evidence="7 8">
    <name type="scientific">Knipowitschia caucasica</name>
    <name type="common">Caucasian dwarf goby</name>
    <name type="synonym">Pomatoschistus caucasicus</name>
    <dbReference type="NCBI Taxonomy" id="637954"/>
    <lineage>
        <taxon>Eukaryota</taxon>
        <taxon>Metazoa</taxon>
        <taxon>Chordata</taxon>
        <taxon>Craniata</taxon>
        <taxon>Vertebrata</taxon>
        <taxon>Euteleostomi</taxon>
        <taxon>Actinopterygii</taxon>
        <taxon>Neopterygii</taxon>
        <taxon>Teleostei</taxon>
        <taxon>Neoteleostei</taxon>
        <taxon>Acanthomorphata</taxon>
        <taxon>Gobiaria</taxon>
        <taxon>Gobiiformes</taxon>
        <taxon>Gobioidei</taxon>
        <taxon>Gobiidae</taxon>
        <taxon>Gobiinae</taxon>
        <taxon>Knipowitschia</taxon>
    </lineage>
</organism>
<evidence type="ECO:0000256" key="1">
    <source>
        <dbReference type="ARBA" id="ARBA00004540"/>
    </source>
</evidence>
<reference evidence="7 8" key="1">
    <citation type="submission" date="2024-04" db="EMBL/GenBank/DDBJ databases">
        <authorList>
            <person name="Waldvogel A.-M."/>
            <person name="Schoenle A."/>
        </authorList>
    </citation>
    <scope>NUCLEOTIDE SEQUENCE [LARGE SCALE GENOMIC DNA]</scope>
</reference>
<gene>
    <name evidence="7" type="ORF">KC01_LOCUS8450</name>
</gene>
<evidence type="ECO:0000313" key="8">
    <source>
        <dbReference type="Proteomes" id="UP001497482"/>
    </source>
</evidence>
<evidence type="ECO:0000259" key="6">
    <source>
        <dbReference type="PROSITE" id="PS51469"/>
    </source>
</evidence>
<evidence type="ECO:0000256" key="4">
    <source>
        <dbReference type="ARBA" id="ARBA00023136"/>
    </source>
</evidence>
<evidence type="ECO:0000256" key="3">
    <source>
        <dbReference type="ARBA" id="ARBA00022989"/>
    </source>
</evidence>